<organism evidence="9 10">
    <name type="scientific">Cherax quadricarinatus</name>
    <name type="common">Australian red claw crayfish</name>
    <dbReference type="NCBI Taxonomy" id="27406"/>
    <lineage>
        <taxon>Eukaryota</taxon>
        <taxon>Metazoa</taxon>
        <taxon>Ecdysozoa</taxon>
        <taxon>Arthropoda</taxon>
        <taxon>Crustacea</taxon>
        <taxon>Multicrustacea</taxon>
        <taxon>Malacostraca</taxon>
        <taxon>Eumalacostraca</taxon>
        <taxon>Eucarida</taxon>
        <taxon>Decapoda</taxon>
        <taxon>Pleocyemata</taxon>
        <taxon>Astacidea</taxon>
        <taxon>Parastacoidea</taxon>
        <taxon>Parastacidae</taxon>
        <taxon>Cherax</taxon>
    </lineage>
</organism>
<dbReference type="GO" id="GO:0006309">
    <property type="term" value="P:apoptotic DNA fragmentation"/>
    <property type="evidence" value="ECO:0007669"/>
    <property type="project" value="TreeGrafter"/>
</dbReference>
<reference evidence="9 10" key="1">
    <citation type="journal article" date="2024" name="BMC Genomics">
        <title>Genome assembly of redclaw crayfish (Cherax quadricarinatus) provides insights into its immune adaptation and hypoxia tolerance.</title>
        <authorList>
            <person name="Liu Z."/>
            <person name="Zheng J."/>
            <person name="Li H."/>
            <person name="Fang K."/>
            <person name="Wang S."/>
            <person name="He J."/>
            <person name="Zhou D."/>
            <person name="Weng S."/>
            <person name="Chi M."/>
            <person name="Gu Z."/>
            <person name="He J."/>
            <person name="Li F."/>
            <person name="Wang M."/>
        </authorList>
    </citation>
    <scope>NUCLEOTIDE SEQUENCE [LARGE SCALE GENOMIC DNA]</scope>
    <source>
        <strain evidence="9">ZL_2023a</strain>
    </source>
</reference>
<dbReference type="InterPro" id="IPR044929">
    <property type="entry name" value="DNA/RNA_non-sp_Endonuclease_sf"/>
</dbReference>
<evidence type="ECO:0000256" key="4">
    <source>
        <dbReference type="PIRSR" id="PIRSR640255-1"/>
    </source>
</evidence>
<evidence type="ECO:0000256" key="3">
    <source>
        <dbReference type="ARBA" id="ARBA00022759"/>
    </source>
</evidence>
<sequence length="398" mass="44245">MVPYSLCIAVLFCTLAWADECAWDRDVDFSENPPIIFDESFEIVRPVLEDNYRMVRVTAGSKLILDCPGTNITSLAVTTVEATCDGGRNLWIDDKTWEMKDLGCTAEAAATIRRNTGSCGSEDIGVIHIIGFEILGPESFYELIRVCFDPTSETTLYSQNVIKGRNIAAKDVDPNRPDFKTSSGFFTVSMSSVYSQNSQLNLMTELLGDSDLASQTINVSKEFYFAKGHLAPDADFVTVPEQDATYFYINAVPQWQAFNNGNWKYLEYATRDLAESHGDLTIFSGGWGVLQLNDINNNIVEIYLGLSEDQKVVPAPAVTWKVIHDEARQQAVAVVGVNNPHLTTAPTRLCDDLCDRLTWINFDISDLVHGFTYCCTVDDLRQAVPHVPDLGDVELLTE</sequence>
<gene>
    <name evidence="9" type="ORF">OTU49_002120</name>
</gene>
<comment type="caution">
    <text evidence="9">The sequence shown here is derived from an EMBL/GenBank/DDBJ whole genome shotgun (WGS) entry which is preliminary data.</text>
</comment>
<evidence type="ECO:0000256" key="5">
    <source>
        <dbReference type="PIRSR" id="PIRSR640255-2"/>
    </source>
</evidence>
<evidence type="ECO:0000313" key="10">
    <source>
        <dbReference type="Proteomes" id="UP001445076"/>
    </source>
</evidence>
<name>A0AAW0XR50_CHEQU</name>
<dbReference type="GO" id="GO:0003676">
    <property type="term" value="F:nucleic acid binding"/>
    <property type="evidence" value="ECO:0007669"/>
    <property type="project" value="InterPro"/>
</dbReference>
<keyword evidence="2" id="KW-0540">Nuclease</keyword>
<dbReference type="FunFam" id="3.40.570.10:FF:000007">
    <property type="entry name" value="Alkaline nuclease"/>
    <property type="match status" value="1"/>
</dbReference>
<keyword evidence="6" id="KW-0732">Signal</keyword>
<protein>
    <submittedName>
        <fullName evidence="9">Uncharacterized protein</fullName>
    </submittedName>
</protein>
<dbReference type="Pfam" id="PF01223">
    <property type="entry name" value="Endonuclease_NS"/>
    <property type="match status" value="1"/>
</dbReference>
<dbReference type="Gene3D" id="3.40.570.10">
    <property type="entry name" value="Extracellular Endonuclease, subunit A"/>
    <property type="match status" value="1"/>
</dbReference>
<evidence type="ECO:0000256" key="1">
    <source>
        <dbReference type="ARBA" id="ARBA00010052"/>
    </source>
</evidence>
<dbReference type="EMBL" id="JARKIK010000029">
    <property type="protein sequence ID" value="KAK8742105.1"/>
    <property type="molecule type" value="Genomic_DNA"/>
</dbReference>
<accession>A0AAW0XR50</accession>
<feature type="active site" description="Proton acceptor" evidence="4">
    <location>
        <position position="229"/>
    </location>
</feature>
<keyword evidence="3" id="KW-0378">Hydrolase</keyword>
<evidence type="ECO:0000256" key="6">
    <source>
        <dbReference type="SAM" id="SignalP"/>
    </source>
</evidence>
<dbReference type="GO" id="GO:0005634">
    <property type="term" value="C:nucleus"/>
    <property type="evidence" value="ECO:0007669"/>
    <property type="project" value="TreeGrafter"/>
</dbReference>
<dbReference type="SUPFAM" id="SSF54060">
    <property type="entry name" value="His-Me finger endonucleases"/>
    <property type="match status" value="1"/>
</dbReference>
<dbReference type="GO" id="GO:0005743">
    <property type="term" value="C:mitochondrial inner membrane"/>
    <property type="evidence" value="ECO:0007669"/>
    <property type="project" value="TreeGrafter"/>
</dbReference>
<dbReference type="PANTHER" id="PTHR13966:SF17">
    <property type="entry name" value="ENDONUCLEASE-RELATED"/>
    <property type="match status" value="1"/>
</dbReference>
<keyword evidence="5" id="KW-0479">Metal-binding</keyword>
<dbReference type="AlphaFoldDB" id="A0AAW0XR50"/>
<dbReference type="CDD" id="cd00091">
    <property type="entry name" value="NUC"/>
    <property type="match status" value="1"/>
</dbReference>
<feature type="signal peptide" evidence="6">
    <location>
        <begin position="1"/>
        <end position="18"/>
    </location>
</feature>
<dbReference type="GO" id="GO:0000014">
    <property type="term" value="F:single-stranded DNA endodeoxyribonuclease activity"/>
    <property type="evidence" value="ECO:0007669"/>
    <property type="project" value="TreeGrafter"/>
</dbReference>
<keyword evidence="10" id="KW-1185">Reference proteome</keyword>
<dbReference type="GO" id="GO:0046872">
    <property type="term" value="F:metal ion binding"/>
    <property type="evidence" value="ECO:0007669"/>
    <property type="project" value="UniProtKB-KW"/>
</dbReference>
<dbReference type="InterPro" id="IPR020821">
    <property type="entry name" value="ENPP1-3/EXOG-like_nuc-like"/>
</dbReference>
<proteinExistence type="inferred from homology"/>
<dbReference type="InterPro" id="IPR044925">
    <property type="entry name" value="His-Me_finger_sf"/>
</dbReference>
<keyword evidence="3" id="KW-0255">Endonuclease</keyword>
<dbReference type="InterPro" id="IPR001604">
    <property type="entry name" value="Endo_G_ENPP1-like_dom"/>
</dbReference>
<dbReference type="SMART" id="SM00892">
    <property type="entry name" value="Endonuclease_NS"/>
    <property type="match status" value="1"/>
</dbReference>
<dbReference type="SMART" id="SM00477">
    <property type="entry name" value="NUC"/>
    <property type="match status" value="1"/>
</dbReference>
<dbReference type="GO" id="GO:0004521">
    <property type="term" value="F:RNA endonuclease activity"/>
    <property type="evidence" value="ECO:0007669"/>
    <property type="project" value="TreeGrafter"/>
</dbReference>
<comment type="similarity">
    <text evidence="1">Belongs to the DNA/RNA non-specific endonuclease family.</text>
</comment>
<dbReference type="Proteomes" id="UP001445076">
    <property type="component" value="Unassembled WGS sequence"/>
</dbReference>
<feature type="domain" description="DNA/RNA non-specific endonuclease/pyrophosphatase/phosphodiesterase" evidence="8">
    <location>
        <begin position="140"/>
        <end position="380"/>
    </location>
</feature>
<evidence type="ECO:0000259" key="8">
    <source>
        <dbReference type="SMART" id="SM00892"/>
    </source>
</evidence>
<evidence type="ECO:0000256" key="2">
    <source>
        <dbReference type="ARBA" id="ARBA00022722"/>
    </source>
</evidence>
<feature type="domain" description="ENPP1-3/EXOG-like endonuclease/phosphodiesterase" evidence="7">
    <location>
        <begin position="187"/>
        <end position="370"/>
    </location>
</feature>
<feature type="binding site" evidence="5">
    <location>
        <position position="259"/>
    </location>
    <ligand>
        <name>Mg(2+)</name>
        <dbReference type="ChEBI" id="CHEBI:18420"/>
        <note>catalytic</note>
    </ligand>
</feature>
<dbReference type="PANTHER" id="PTHR13966">
    <property type="entry name" value="ENDONUCLEASE RELATED"/>
    <property type="match status" value="1"/>
</dbReference>
<evidence type="ECO:0000259" key="7">
    <source>
        <dbReference type="SMART" id="SM00477"/>
    </source>
</evidence>
<dbReference type="InterPro" id="IPR040255">
    <property type="entry name" value="Non-specific_endonuclease"/>
</dbReference>
<evidence type="ECO:0000313" key="9">
    <source>
        <dbReference type="EMBL" id="KAK8742105.1"/>
    </source>
</evidence>
<feature type="chain" id="PRO_5043900845" evidence="6">
    <location>
        <begin position="19"/>
        <end position="398"/>
    </location>
</feature>